<proteinExistence type="predicted"/>
<feature type="region of interest" description="Disordered" evidence="1">
    <location>
        <begin position="72"/>
        <end position="116"/>
    </location>
</feature>
<evidence type="ECO:0000313" key="2">
    <source>
        <dbReference type="EMBL" id="KAF5541147.1"/>
    </source>
</evidence>
<dbReference type="EMBL" id="JAAOAO010000453">
    <property type="protein sequence ID" value="KAF5541147.1"/>
    <property type="molecule type" value="Genomic_DNA"/>
</dbReference>
<protein>
    <submittedName>
        <fullName evidence="2">Krueppel-like factor 11</fullName>
    </submittedName>
</protein>
<evidence type="ECO:0000313" key="3">
    <source>
        <dbReference type="Proteomes" id="UP000574317"/>
    </source>
</evidence>
<keyword evidence="3" id="KW-1185">Reference proteome</keyword>
<dbReference type="AlphaFoldDB" id="A0A8H5MUD8"/>
<reference evidence="2 3" key="1">
    <citation type="submission" date="2020-05" db="EMBL/GenBank/DDBJ databases">
        <title>Identification and distribution of gene clusters putatively required for synthesis of sphingolipid metabolism inhibitors in phylogenetically diverse species of the filamentous fungus Fusarium.</title>
        <authorList>
            <person name="Kim H.-S."/>
            <person name="Busman M."/>
            <person name="Brown D.W."/>
            <person name="Divon H."/>
            <person name="Uhlig S."/>
            <person name="Proctor R.H."/>
        </authorList>
    </citation>
    <scope>NUCLEOTIDE SEQUENCE [LARGE SCALE GENOMIC DNA]</scope>
    <source>
        <strain evidence="2 3">NRRL 25196</strain>
    </source>
</reference>
<feature type="compositionally biased region" description="Polar residues" evidence="1">
    <location>
        <begin position="1"/>
        <end position="18"/>
    </location>
</feature>
<feature type="compositionally biased region" description="Polar residues" evidence="1">
    <location>
        <begin position="83"/>
        <end position="100"/>
    </location>
</feature>
<dbReference type="Proteomes" id="UP000574317">
    <property type="component" value="Unassembled WGS sequence"/>
</dbReference>
<sequence length="187" mass="20676">MPSSDANQWFNSEHSTLENAPPFSSMDHPDMSGLGIESMAQTVNDFSSVDFSPPMAEGYLDFKRPEPLSFSITDSSSSLLNLPETQGESGDPEYNQTSEPVSDASCPPLEENGATKTLSFNSTASDLHHSSDTMSASEGLSLEMMDDQKFQEFPVTRLKNNEFVENGKFLCNNADCHRAFDKNRERK</sequence>
<evidence type="ECO:0000256" key="1">
    <source>
        <dbReference type="SAM" id="MobiDB-lite"/>
    </source>
</evidence>
<name>A0A8H5MUD8_9HYPO</name>
<accession>A0A8H5MUD8</accession>
<comment type="caution">
    <text evidence="2">The sequence shown here is derived from an EMBL/GenBank/DDBJ whole genome shotgun (WGS) entry which is preliminary data.</text>
</comment>
<feature type="compositionally biased region" description="Low complexity" evidence="1">
    <location>
        <begin position="72"/>
        <end position="82"/>
    </location>
</feature>
<feature type="region of interest" description="Disordered" evidence="1">
    <location>
        <begin position="1"/>
        <end position="36"/>
    </location>
</feature>
<organism evidence="2 3">
    <name type="scientific">Fusarium napiforme</name>
    <dbReference type="NCBI Taxonomy" id="42672"/>
    <lineage>
        <taxon>Eukaryota</taxon>
        <taxon>Fungi</taxon>
        <taxon>Dikarya</taxon>
        <taxon>Ascomycota</taxon>
        <taxon>Pezizomycotina</taxon>
        <taxon>Sordariomycetes</taxon>
        <taxon>Hypocreomycetidae</taxon>
        <taxon>Hypocreales</taxon>
        <taxon>Nectriaceae</taxon>
        <taxon>Fusarium</taxon>
        <taxon>Fusarium fujikuroi species complex</taxon>
    </lineage>
</organism>
<gene>
    <name evidence="2" type="ORF">FNAPI_10321</name>
</gene>